<reference evidence="1" key="1">
    <citation type="submission" date="2016-06" db="EMBL/GenBank/DDBJ databases">
        <authorList>
            <person name="Cuomo C."/>
            <person name="Litvintseva A."/>
            <person name="Heitman J."/>
            <person name="Chen Y."/>
            <person name="Sun S."/>
            <person name="Springer D."/>
            <person name="Dromer F."/>
            <person name="Young S."/>
            <person name="Zeng Q."/>
            <person name="Chapman S."/>
            <person name="Gujja S."/>
            <person name="Saif S."/>
            <person name="Birren B."/>
        </authorList>
    </citation>
    <scope>NUCLEOTIDE SEQUENCE</scope>
    <source>
        <strain evidence="1">CBS 7841</strain>
    </source>
</reference>
<sequence>MPRPYDIWSVLNYQDYVTLWLHQCFYCEALIGPRKPRERGYCDDCGMPFYDPIKRIVPKEGLVTIKKTEKEDRGW</sequence>
<name>A0AAJ8LZY2_9TREE</name>
<reference evidence="1" key="3">
    <citation type="submission" date="2024-01" db="EMBL/GenBank/DDBJ databases">
        <authorList>
            <person name="Coelho M.A."/>
            <person name="David-Palma M."/>
            <person name="Shea T."/>
            <person name="Sun S."/>
            <person name="Cuomo C.A."/>
            <person name="Heitman J."/>
        </authorList>
    </citation>
    <scope>NUCLEOTIDE SEQUENCE</scope>
    <source>
        <strain evidence="1">CBS 7841</strain>
    </source>
</reference>
<keyword evidence="2" id="KW-1185">Reference proteome</keyword>
<dbReference type="AlphaFoldDB" id="A0AAJ8LZY2"/>
<accession>A0AAJ8LZY2</accession>
<proteinExistence type="predicted"/>
<dbReference type="RefSeq" id="XP_066066726.1">
    <property type="nucleotide sequence ID" value="XM_066210629.1"/>
</dbReference>
<gene>
    <name evidence="1" type="ORF">L203_101184</name>
</gene>
<reference evidence="1" key="2">
    <citation type="journal article" date="2022" name="Elife">
        <title>Obligate sexual reproduction of a homothallic fungus closely related to the Cryptococcus pathogenic species complex.</title>
        <authorList>
            <person name="Passer A.R."/>
            <person name="Clancey S.A."/>
            <person name="Shea T."/>
            <person name="David-Palma M."/>
            <person name="Averette A.F."/>
            <person name="Boekhout T."/>
            <person name="Porcel B.M."/>
            <person name="Nowrousian M."/>
            <person name="Cuomo C.A."/>
            <person name="Sun S."/>
            <person name="Heitman J."/>
            <person name="Coelho M.A."/>
        </authorList>
    </citation>
    <scope>NUCLEOTIDE SEQUENCE</scope>
    <source>
        <strain evidence="1">CBS 7841</strain>
    </source>
</reference>
<dbReference type="GeneID" id="91085398"/>
<protein>
    <submittedName>
        <fullName evidence="1">Uncharacterized protein</fullName>
    </submittedName>
</protein>
<dbReference type="EMBL" id="CP143784">
    <property type="protein sequence ID" value="WVN86026.1"/>
    <property type="molecule type" value="Genomic_DNA"/>
</dbReference>
<organism evidence="1 2">
    <name type="scientific">Cryptococcus depauperatus CBS 7841</name>
    <dbReference type="NCBI Taxonomy" id="1295531"/>
    <lineage>
        <taxon>Eukaryota</taxon>
        <taxon>Fungi</taxon>
        <taxon>Dikarya</taxon>
        <taxon>Basidiomycota</taxon>
        <taxon>Agaricomycotina</taxon>
        <taxon>Tremellomycetes</taxon>
        <taxon>Tremellales</taxon>
        <taxon>Cryptococcaceae</taxon>
        <taxon>Cryptococcus</taxon>
    </lineage>
</organism>
<dbReference type="Proteomes" id="UP000094043">
    <property type="component" value="Chromosome 1"/>
</dbReference>
<evidence type="ECO:0000313" key="2">
    <source>
        <dbReference type="Proteomes" id="UP000094043"/>
    </source>
</evidence>
<evidence type="ECO:0000313" key="1">
    <source>
        <dbReference type="EMBL" id="WVN86026.1"/>
    </source>
</evidence>
<dbReference type="KEGG" id="cdep:91085398"/>